<feature type="transmembrane region" description="Helical" evidence="7">
    <location>
        <begin position="28"/>
        <end position="57"/>
    </location>
</feature>
<keyword evidence="5 7" id="KW-1133">Transmembrane helix</keyword>
<keyword evidence="3" id="KW-1003">Cell membrane</keyword>
<evidence type="ECO:0000256" key="1">
    <source>
        <dbReference type="ARBA" id="ARBA00004651"/>
    </source>
</evidence>
<dbReference type="InterPro" id="IPR055348">
    <property type="entry name" value="DctQ"/>
</dbReference>
<comment type="subunit">
    <text evidence="7">The complex comprises the extracytoplasmic solute receptor protein and the two transmembrane proteins.</text>
</comment>
<dbReference type="Pfam" id="PF04290">
    <property type="entry name" value="DctQ"/>
    <property type="match status" value="1"/>
</dbReference>
<dbReference type="GO" id="GO:0005886">
    <property type="term" value="C:plasma membrane"/>
    <property type="evidence" value="ECO:0007669"/>
    <property type="project" value="UniProtKB-SubCell"/>
</dbReference>
<comment type="caution">
    <text evidence="9">The sequence shown here is derived from an EMBL/GenBank/DDBJ whole genome shotgun (WGS) entry which is preliminary data.</text>
</comment>
<evidence type="ECO:0000256" key="2">
    <source>
        <dbReference type="ARBA" id="ARBA00022448"/>
    </source>
</evidence>
<organism evidence="9 10">
    <name type="scientific">Rhizobium oryziradicis</name>
    <dbReference type="NCBI Taxonomy" id="1867956"/>
    <lineage>
        <taxon>Bacteria</taxon>
        <taxon>Pseudomonadati</taxon>
        <taxon>Pseudomonadota</taxon>
        <taxon>Alphaproteobacteria</taxon>
        <taxon>Hyphomicrobiales</taxon>
        <taxon>Rhizobiaceae</taxon>
        <taxon>Rhizobium/Agrobacterium group</taxon>
        <taxon>Rhizobium</taxon>
    </lineage>
</organism>
<feature type="transmembrane region" description="Helical" evidence="7">
    <location>
        <begin position="102"/>
        <end position="124"/>
    </location>
</feature>
<evidence type="ECO:0000313" key="9">
    <source>
        <dbReference type="EMBL" id="OLP45575.1"/>
    </source>
</evidence>
<keyword evidence="4 7" id="KW-0812">Transmembrane</keyword>
<keyword evidence="7" id="KW-0997">Cell inner membrane</keyword>
<keyword evidence="10" id="KW-1185">Reference proteome</keyword>
<name>A0A1Q8ZU99_9HYPH</name>
<comment type="similarity">
    <text evidence="7">Belongs to the TRAP transporter small permease family.</text>
</comment>
<evidence type="ECO:0000259" key="8">
    <source>
        <dbReference type="Pfam" id="PF04290"/>
    </source>
</evidence>
<feature type="domain" description="Tripartite ATP-independent periplasmic transporters DctQ component" evidence="8">
    <location>
        <begin position="53"/>
        <end position="166"/>
    </location>
</feature>
<evidence type="ECO:0000256" key="4">
    <source>
        <dbReference type="ARBA" id="ARBA00022692"/>
    </source>
</evidence>
<gene>
    <name evidence="9" type="ORF">BJF95_10385</name>
</gene>
<dbReference type="OrthoDB" id="6183232at2"/>
<protein>
    <recommendedName>
        <fullName evidence="7">TRAP transporter small permease protein</fullName>
    </recommendedName>
</protein>
<dbReference type="RefSeq" id="WP_075638591.1">
    <property type="nucleotide sequence ID" value="NZ_MKIM01000024.1"/>
</dbReference>
<dbReference type="STRING" id="1867956.BJF95_10385"/>
<proteinExistence type="inferred from homology"/>
<accession>A0A1Q8ZU99</accession>
<dbReference type="Proteomes" id="UP000186894">
    <property type="component" value="Unassembled WGS sequence"/>
</dbReference>
<comment type="subcellular location">
    <subcellularLocation>
        <location evidence="7">Cell inner membrane</location>
        <topology evidence="7">Multi-pass membrane protein</topology>
    </subcellularLocation>
    <subcellularLocation>
        <location evidence="1">Cell membrane</location>
        <topology evidence="1">Multi-pass membrane protein</topology>
    </subcellularLocation>
</comment>
<dbReference type="GO" id="GO:0022857">
    <property type="term" value="F:transmembrane transporter activity"/>
    <property type="evidence" value="ECO:0007669"/>
    <property type="project" value="UniProtKB-UniRule"/>
</dbReference>
<feature type="transmembrane region" description="Helical" evidence="7">
    <location>
        <begin position="144"/>
        <end position="165"/>
    </location>
</feature>
<reference evidence="9 10" key="1">
    <citation type="submission" date="2016-09" db="EMBL/GenBank/DDBJ databases">
        <title>Rhizobium oryziradicis sp. nov., isolated from the root of rice.</title>
        <authorList>
            <person name="Zhao J."/>
            <person name="Zhang X."/>
        </authorList>
    </citation>
    <scope>NUCLEOTIDE SEQUENCE [LARGE SCALE GENOMIC DNA]</scope>
    <source>
        <strain evidence="9 10">N19</strain>
    </source>
</reference>
<evidence type="ECO:0000256" key="7">
    <source>
        <dbReference type="RuleBase" id="RU369079"/>
    </source>
</evidence>
<evidence type="ECO:0000313" key="10">
    <source>
        <dbReference type="Proteomes" id="UP000186894"/>
    </source>
</evidence>
<comment type="function">
    <text evidence="7">Part of the tripartite ATP-independent periplasmic (TRAP) transport system.</text>
</comment>
<evidence type="ECO:0000256" key="6">
    <source>
        <dbReference type="ARBA" id="ARBA00023136"/>
    </source>
</evidence>
<dbReference type="EMBL" id="MKIM01000024">
    <property type="protein sequence ID" value="OLP45575.1"/>
    <property type="molecule type" value="Genomic_DNA"/>
</dbReference>
<evidence type="ECO:0000256" key="5">
    <source>
        <dbReference type="ARBA" id="ARBA00022989"/>
    </source>
</evidence>
<feature type="transmembrane region" description="Helical" evidence="7">
    <location>
        <begin position="63"/>
        <end position="81"/>
    </location>
</feature>
<sequence length="185" mass="19863">MTSSSASPASQPHPKAKPQQWVHGLCNLLVYFGGVCLIVAALLTGVSIIGGLALAPLPGEIELVEALCGFAVFAFLPYCQLMRGHVGVDLFLNAFGPKAMNWSQLVGDLVIAILFGLITWRHAIGFMDKWNNGETTTLLLLPIWWGYAVALILLIANLLVCLYALTTDIWAIRTGHAINTAPGAH</sequence>
<dbReference type="AlphaFoldDB" id="A0A1Q8ZU99"/>
<evidence type="ECO:0000256" key="3">
    <source>
        <dbReference type="ARBA" id="ARBA00022475"/>
    </source>
</evidence>
<keyword evidence="6 7" id="KW-0472">Membrane</keyword>
<keyword evidence="2 7" id="KW-0813">Transport</keyword>